<organism evidence="2 3">
    <name type="scientific">Desmophyllum pertusum</name>
    <dbReference type="NCBI Taxonomy" id="174260"/>
    <lineage>
        <taxon>Eukaryota</taxon>
        <taxon>Metazoa</taxon>
        <taxon>Cnidaria</taxon>
        <taxon>Anthozoa</taxon>
        <taxon>Hexacorallia</taxon>
        <taxon>Scleractinia</taxon>
        <taxon>Caryophylliina</taxon>
        <taxon>Caryophylliidae</taxon>
        <taxon>Desmophyllum</taxon>
    </lineage>
</organism>
<dbReference type="Proteomes" id="UP001163046">
    <property type="component" value="Unassembled WGS sequence"/>
</dbReference>
<comment type="caution">
    <text evidence="2">The sequence shown here is derived from an EMBL/GenBank/DDBJ whole genome shotgun (WGS) entry which is preliminary data.</text>
</comment>
<name>A0A9W9ZGE8_9CNID</name>
<dbReference type="AlphaFoldDB" id="A0A9W9ZGE8"/>
<reference evidence="2" key="1">
    <citation type="submission" date="2023-01" db="EMBL/GenBank/DDBJ databases">
        <title>Genome assembly of the deep-sea coral Lophelia pertusa.</title>
        <authorList>
            <person name="Herrera S."/>
            <person name="Cordes E."/>
        </authorList>
    </citation>
    <scope>NUCLEOTIDE SEQUENCE</scope>
    <source>
        <strain evidence="2">USNM1676648</strain>
        <tissue evidence="2">Polyp</tissue>
    </source>
</reference>
<feature type="compositionally biased region" description="Basic and acidic residues" evidence="1">
    <location>
        <begin position="76"/>
        <end position="92"/>
    </location>
</feature>
<evidence type="ECO:0000313" key="2">
    <source>
        <dbReference type="EMBL" id="KAJ7380539.1"/>
    </source>
</evidence>
<evidence type="ECO:0000313" key="3">
    <source>
        <dbReference type="Proteomes" id="UP001163046"/>
    </source>
</evidence>
<keyword evidence="3" id="KW-1185">Reference proteome</keyword>
<feature type="region of interest" description="Disordered" evidence="1">
    <location>
        <begin position="71"/>
        <end position="95"/>
    </location>
</feature>
<protein>
    <submittedName>
        <fullName evidence="2">Uncharacterized protein</fullName>
    </submittedName>
</protein>
<proteinExistence type="predicted"/>
<gene>
    <name evidence="2" type="ORF">OS493_009005</name>
</gene>
<sequence length="123" mass="14154">MFNQIPIYGKPEEEKPPHNRARENVESKKAYSRTEIHQEDQIVATQDQPNVDLNFDYSVDVQSNGSVLKELTQMGDPDRDTDTNHSGSKRDSGSNFDISEYCNCCGDCYTLRYRHPMQNGFKM</sequence>
<feature type="compositionally biased region" description="Basic and acidic residues" evidence="1">
    <location>
        <begin position="10"/>
        <end position="40"/>
    </location>
</feature>
<evidence type="ECO:0000256" key="1">
    <source>
        <dbReference type="SAM" id="MobiDB-lite"/>
    </source>
</evidence>
<dbReference type="EMBL" id="MU826353">
    <property type="protein sequence ID" value="KAJ7380539.1"/>
    <property type="molecule type" value="Genomic_DNA"/>
</dbReference>
<accession>A0A9W9ZGE8</accession>
<feature type="region of interest" description="Disordered" evidence="1">
    <location>
        <begin position="1"/>
        <end position="44"/>
    </location>
</feature>